<accession>A0A3M0FVJ8</accession>
<dbReference type="SUPFAM" id="SSF52833">
    <property type="entry name" value="Thioredoxin-like"/>
    <property type="match status" value="1"/>
</dbReference>
<evidence type="ECO:0000256" key="2">
    <source>
        <dbReference type="ARBA" id="ARBA00023008"/>
    </source>
</evidence>
<keyword evidence="2 3" id="KW-0186">Copper</keyword>
<evidence type="ECO:0000256" key="3">
    <source>
        <dbReference type="PIRSR" id="PIRSR603782-1"/>
    </source>
</evidence>
<feature type="disulfide bond" description="Redox-active" evidence="4">
    <location>
        <begin position="98"/>
        <end position="102"/>
    </location>
</feature>
<dbReference type="AlphaFoldDB" id="A0A3M0FVJ8"/>
<keyword evidence="5" id="KW-0472">Membrane</keyword>
<dbReference type="EMBL" id="REFV01000016">
    <property type="protein sequence ID" value="RMB56518.1"/>
    <property type="molecule type" value="Genomic_DNA"/>
</dbReference>
<dbReference type="PANTHER" id="PTHR12151">
    <property type="entry name" value="ELECTRON TRANSPORT PROTIN SCO1/SENC FAMILY MEMBER"/>
    <property type="match status" value="1"/>
</dbReference>
<dbReference type="CDD" id="cd02968">
    <property type="entry name" value="SCO"/>
    <property type="match status" value="1"/>
</dbReference>
<reference evidence="7 8" key="1">
    <citation type="submission" date="2018-10" db="EMBL/GenBank/DDBJ databases">
        <title>Dokdonia luteus sp. nov., isolated from sea water.</title>
        <authorList>
            <person name="Zhou L.Y."/>
            <person name="Du Z.J."/>
        </authorList>
    </citation>
    <scope>NUCLEOTIDE SEQUENCE [LARGE SCALE GENOMIC DNA]</scope>
    <source>
        <strain evidence="7 8">SH27</strain>
    </source>
</reference>
<keyword evidence="8" id="KW-1185">Reference proteome</keyword>
<feature type="domain" description="Thioredoxin" evidence="6">
    <location>
        <begin position="60"/>
        <end position="225"/>
    </location>
</feature>
<sequence length="245" mass="28004">MRKNTYIGIAAIVLIFGIIFIPKIFKRLVNDDVTRGGRMHAVGGEQEDEAPDGLVYINQNGVDRKVPPFEFVNQDNDTITNADYKGKVYLVEFFFTRCTDICIPMNHNLQAIAQEFEGNPNFGIASFSIDPEHDQPKVLKKYAQDYGVTNPNWHFMTGDREEMRKLANEGFYLATNLGEVEHVDLYHSGLFALIDQNGFIRSRLDPYGNPKPYYRGHVPMDAQLAEDEEQPEIDILIEDIKKLLK</sequence>
<keyword evidence="3" id="KW-0479">Metal-binding</keyword>
<evidence type="ECO:0000259" key="6">
    <source>
        <dbReference type="PROSITE" id="PS51352"/>
    </source>
</evidence>
<comment type="caution">
    <text evidence="7">The sequence shown here is derived from an EMBL/GenBank/DDBJ whole genome shotgun (WGS) entry which is preliminary data.</text>
</comment>
<dbReference type="PANTHER" id="PTHR12151:SF25">
    <property type="entry name" value="LINALOOL DEHYDRATASE_ISOMERASE DOMAIN-CONTAINING PROTEIN"/>
    <property type="match status" value="1"/>
</dbReference>
<evidence type="ECO:0000256" key="5">
    <source>
        <dbReference type="SAM" id="Phobius"/>
    </source>
</evidence>
<feature type="binding site" evidence="3">
    <location>
        <position position="102"/>
    </location>
    <ligand>
        <name>Cu cation</name>
        <dbReference type="ChEBI" id="CHEBI:23378"/>
    </ligand>
</feature>
<feature type="binding site" evidence="3">
    <location>
        <position position="187"/>
    </location>
    <ligand>
        <name>Cu cation</name>
        <dbReference type="ChEBI" id="CHEBI:23378"/>
    </ligand>
</feature>
<keyword evidence="5" id="KW-0812">Transmembrane</keyword>
<evidence type="ECO:0000313" key="7">
    <source>
        <dbReference type="EMBL" id="RMB56518.1"/>
    </source>
</evidence>
<dbReference type="OrthoDB" id="9811998at2"/>
<feature type="binding site" evidence="3">
    <location>
        <position position="98"/>
    </location>
    <ligand>
        <name>Cu cation</name>
        <dbReference type="ChEBI" id="CHEBI:23378"/>
    </ligand>
</feature>
<dbReference type="Proteomes" id="UP000281985">
    <property type="component" value="Unassembled WGS sequence"/>
</dbReference>
<dbReference type="InterPro" id="IPR013766">
    <property type="entry name" value="Thioredoxin_domain"/>
</dbReference>
<keyword evidence="4" id="KW-1015">Disulfide bond</keyword>
<comment type="similarity">
    <text evidence="1">Belongs to the SCO1/2 family.</text>
</comment>
<dbReference type="GO" id="GO:0046872">
    <property type="term" value="F:metal ion binding"/>
    <property type="evidence" value="ECO:0007669"/>
    <property type="project" value="UniProtKB-KW"/>
</dbReference>
<dbReference type="Pfam" id="PF02630">
    <property type="entry name" value="SCO1-SenC"/>
    <property type="match status" value="1"/>
</dbReference>
<evidence type="ECO:0000256" key="4">
    <source>
        <dbReference type="PIRSR" id="PIRSR603782-2"/>
    </source>
</evidence>
<gene>
    <name evidence="7" type="ORF">EAX61_14000</name>
</gene>
<dbReference type="RefSeq" id="WP_121918330.1">
    <property type="nucleotide sequence ID" value="NZ_REFV01000016.1"/>
</dbReference>
<dbReference type="PROSITE" id="PS51352">
    <property type="entry name" value="THIOREDOXIN_2"/>
    <property type="match status" value="1"/>
</dbReference>
<dbReference type="InterPro" id="IPR003782">
    <property type="entry name" value="SCO1/SenC"/>
</dbReference>
<dbReference type="InterPro" id="IPR036249">
    <property type="entry name" value="Thioredoxin-like_sf"/>
</dbReference>
<name>A0A3M0FVJ8_9FLAO</name>
<proteinExistence type="inferred from homology"/>
<feature type="transmembrane region" description="Helical" evidence="5">
    <location>
        <begin position="6"/>
        <end position="25"/>
    </location>
</feature>
<evidence type="ECO:0000256" key="1">
    <source>
        <dbReference type="ARBA" id="ARBA00010996"/>
    </source>
</evidence>
<evidence type="ECO:0000313" key="8">
    <source>
        <dbReference type="Proteomes" id="UP000281985"/>
    </source>
</evidence>
<keyword evidence="5" id="KW-1133">Transmembrane helix</keyword>
<protein>
    <submittedName>
        <fullName evidence="7">SCO family protein</fullName>
    </submittedName>
</protein>
<organism evidence="7 8">
    <name type="scientific">Dokdonia sinensis</name>
    <dbReference type="NCBI Taxonomy" id="2479847"/>
    <lineage>
        <taxon>Bacteria</taxon>
        <taxon>Pseudomonadati</taxon>
        <taxon>Bacteroidota</taxon>
        <taxon>Flavobacteriia</taxon>
        <taxon>Flavobacteriales</taxon>
        <taxon>Flavobacteriaceae</taxon>
        <taxon>Dokdonia</taxon>
    </lineage>
</organism>
<dbReference type="Gene3D" id="3.40.30.10">
    <property type="entry name" value="Glutaredoxin"/>
    <property type="match status" value="1"/>
</dbReference>